<dbReference type="InterPro" id="IPR011021">
    <property type="entry name" value="Arrestin-like_N"/>
</dbReference>
<dbReference type="PANTHER" id="PTHR11188">
    <property type="entry name" value="ARRESTIN DOMAIN CONTAINING PROTEIN"/>
    <property type="match status" value="1"/>
</dbReference>
<dbReference type="PANTHER" id="PTHR11188:SF17">
    <property type="entry name" value="FI21816P1"/>
    <property type="match status" value="1"/>
</dbReference>
<evidence type="ECO:0000256" key="2">
    <source>
        <dbReference type="ARBA" id="ARBA00022786"/>
    </source>
</evidence>
<gene>
    <name evidence="8" type="ORF">P875_00011199</name>
</gene>
<dbReference type="FunFam" id="2.60.40.640:FF:000018">
    <property type="entry name" value="HECT-type ubiquitin ligase-interacting protein creD"/>
    <property type="match status" value="1"/>
</dbReference>
<dbReference type="Proteomes" id="UP000033540">
    <property type="component" value="Unassembled WGS sequence"/>
</dbReference>
<feature type="compositionally biased region" description="Low complexity" evidence="6">
    <location>
        <begin position="465"/>
        <end position="481"/>
    </location>
</feature>
<comment type="function">
    <text evidence="4">Component of the regulatory network controlling carbon source utilization through ubiquitination and deubiquitination involving creA, creB, creC, creD and acrB. May be involved in signaling by recognizing appropriately phosphorylated substrates via its arrestin domains and then recruit a HECT-type ubiquitin ligase such as hulA, leading to ubiquitination of the substrate, providing a link between ubiquitination and phosphorylation in protein regulation and stability.</text>
</comment>
<dbReference type="GO" id="GO:0005886">
    <property type="term" value="C:plasma membrane"/>
    <property type="evidence" value="ECO:0007669"/>
    <property type="project" value="TreeGrafter"/>
</dbReference>
<proteinExistence type="inferred from homology"/>
<dbReference type="OrthoDB" id="2333384at2759"/>
<protein>
    <recommendedName>
        <fullName evidence="5">Carbon catabolite repressor D</fullName>
    </recommendedName>
</protein>
<evidence type="ECO:0000256" key="3">
    <source>
        <dbReference type="ARBA" id="ARBA00038766"/>
    </source>
</evidence>
<dbReference type="InterPro" id="IPR011022">
    <property type="entry name" value="Arrestin_C-like"/>
</dbReference>
<dbReference type="Gene3D" id="2.60.40.640">
    <property type="match status" value="1"/>
</dbReference>
<feature type="domain" description="Arrestin C-terminal-like" evidence="7">
    <location>
        <begin position="181"/>
        <end position="332"/>
    </location>
</feature>
<feature type="compositionally biased region" description="Basic and acidic residues" evidence="6">
    <location>
        <begin position="443"/>
        <end position="455"/>
    </location>
</feature>
<name>A0A0F0I9Z5_ASPPU</name>
<dbReference type="Pfam" id="PF02752">
    <property type="entry name" value="Arrestin_C"/>
    <property type="match status" value="1"/>
</dbReference>
<evidence type="ECO:0000256" key="1">
    <source>
        <dbReference type="ARBA" id="ARBA00005298"/>
    </source>
</evidence>
<dbReference type="InterPro" id="IPR014752">
    <property type="entry name" value="Arrestin-like_C"/>
</dbReference>
<feature type="compositionally biased region" description="Basic and acidic residues" evidence="6">
    <location>
        <begin position="482"/>
        <end position="492"/>
    </location>
</feature>
<dbReference type="GO" id="GO:0070086">
    <property type="term" value="P:ubiquitin-dependent endocytosis"/>
    <property type="evidence" value="ECO:0007669"/>
    <property type="project" value="TreeGrafter"/>
</dbReference>
<evidence type="ECO:0000256" key="5">
    <source>
        <dbReference type="ARBA" id="ARBA00079835"/>
    </source>
</evidence>
<dbReference type="EMBL" id="JZEE01000392">
    <property type="protein sequence ID" value="KJK64559.1"/>
    <property type="molecule type" value="Genomic_DNA"/>
</dbReference>
<feature type="region of interest" description="Disordered" evidence="6">
    <location>
        <begin position="432"/>
        <end position="499"/>
    </location>
</feature>
<accession>A0A0F0I9Z5</accession>
<evidence type="ECO:0000256" key="4">
    <source>
        <dbReference type="ARBA" id="ARBA00056218"/>
    </source>
</evidence>
<dbReference type="SUPFAM" id="SSF81296">
    <property type="entry name" value="E set domains"/>
    <property type="match status" value="1"/>
</dbReference>
<dbReference type="AlphaFoldDB" id="A0A0F0I9Z5"/>
<comment type="similarity">
    <text evidence="1">Belongs to the arrestin family.</text>
</comment>
<sequence>MALSFFSGGGSASHAKYFDIRLDEDYIVFRGGEQEAASAHLSGKLLLCLSEPLSIKHIRLHLTGISRVCWHLPSSSAGGGRKSWRERVIYEKTWRFRDPGKGKTEILPAGNYEYPFNLVLEGSMPESIEGLSDTYITYRFKAEIGRKYAKDIIVRKPLRIIRTLEPSALELAHAMSVENIWPNKIEYSISTPTKAVIFGTSIRVDFKLIPLLKGLTIGQIVSQLIESHDLTLNPEDPDSIRNTYKNTRTILNDEFELDHDNALEIIDEAAEGYQFSRYLDLPKTLTRCLQDTDTKGIKVRHKLKFRVQLMNPDGHISELRATLPVSIFISPNLAIDENNNLVDQTPQSAQRAINDIAQQAPPLYGEHQFDQLYSELDPNGYRTPGPGSGPGTPFGTLSRNLSAENLASMNALTNTDISASALHSRLSNLSNLNITRPHQPSPTDHEPQNDSEHRRLGVPADYFGPSSGSNSHSPSSPVLSRRPSDEVDHEHVPSGMATPFHPQYAEVETLSRVPSYSTAVRTTVRPHDSELPDYDAVVAEDIPVPPPLQSPQQAHIRNAGRGSSQLFSSLDILHHRPGLGHAHSSSHDDEDRRLRLVQARARV</sequence>
<evidence type="ECO:0000313" key="9">
    <source>
        <dbReference type="Proteomes" id="UP000033540"/>
    </source>
</evidence>
<keyword evidence="2" id="KW-0833">Ubl conjugation pathway</keyword>
<dbReference type="SMART" id="SM01017">
    <property type="entry name" value="Arrestin_C"/>
    <property type="match status" value="1"/>
</dbReference>
<evidence type="ECO:0000313" key="8">
    <source>
        <dbReference type="EMBL" id="KJK64559.1"/>
    </source>
</evidence>
<dbReference type="InterPro" id="IPR014756">
    <property type="entry name" value="Ig_E-set"/>
</dbReference>
<reference evidence="8 9" key="1">
    <citation type="submission" date="2015-02" db="EMBL/GenBank/DDBJ databases">
        <title>Draft genome sequence of Aspergillus parasiticus SU-1.</title>
        <authorList>
            <person name="Yu J."/>
            <person name="Fedorova N."/>
            <person name="Yin Y."/>
            <person name="Losada L."/>
            <person name="Zafar N."/>
            <person name="Taujale R."/>
            <person name="Ehrlich K.C."/>
            <person name="Bhatnagar D."/>
            <person name="Cleveland T.E."/>
            <person name="Bennett J.W."/>
            <person name="Nierman W.C."/>
        </authorList>
    </citation>
    <scope>NUCLEOTIDE SEQUENCE [LARGE SCALE GENOMIC DNA]</scope>
    <source>
        <strain evidence="9">ATCC 56775 / NRRL 5862 / SRRC 143 / SU-1</strain>
    </source>
</reference>
<evidence type="ECO:0000256" key="6">
    <source>
        <dbReference type="SAM" id="MobiDB-lite"/>
    </source>
</evidence>
<dbReference type="STRING" id="1403190.A0A0F0I9Z5"/>
<comment type="subunit">
    <text evidence="3">Interacts with hulA.</text>
</comment>
<feature type="region of interest" description="Disordered" evidence="6">
    <location>
        <begin position="375"/>
        <end position="398"/>
    </location>
</feature>
<dbReference type="InterPro" id="IPR050357">
    <property type="entry name" value="Arrestin_domain-protein"/>
</dbReference>
<comment type="caution">
    <text evidence="8">The sequence shown here is derived from an EMBL/GenBank/DDBJ whole genome shotgun (WGS) entry which is preliminary data.</text>
</comment>
<dbReference type="GO" id="GO:0031625">
    <property type="term" value="F:ubiquitin protein ligase binding"/>
    <property type="evidence" value="ECO:0007669"/>
    <property type="project" value="TreeGrafter"/>
</dbReference>
<dbReference type="GO" id="GO:0030674">
    <property type="term" value="F:protein-macromolecule adaptor activity"/>
    <property type="evidence" value="ECO:0007669"/>
    <property type="project" value="TreeGrafter"/>
</dbReference>
<evidence type="ECO:0000259" key="7">
    <source>
        <dbReference type="SMART" id="SM01017"/>
    </source>
</evidence>
<organism evidence="8 9">
    <name type="scientific">Aspergillus parasiticus (strain ATCC 56775 / NRRL 5862 / SRRC 143 / SU-1)</name>
    <dbReference type="NCBI Taxonomy" id="1403190"/>
    <lineage>
        <taxon>Eukaryota</taxon>
        <taxon>Fungi</taxon>
        <taxon>Dikarya</taxon>
        <taxon>Ascomycota</taxon>
        <taxon>Pezizomycotina</taxon>
        <taxon>Eurotiomycetes</taxon>
        <taxon>Eurotiomycetidae</taxon>
        <taxon>Eurotiales</taxon>
        <taxon>Aspergillaceae</taxon>
        <taxon>Aspergillus</taxon>
        <taxon>Aspergillus subgen. Circumdati</taxon>
    </lineage>
</organism>
<dbReference type="GO" id="GO:0005829">
    <property type="term" value="C:cytosol"/>
    <property type="evidence" value="ECO:0007669"/>
    <property type="project" value="TreeGrafter"/>
</dbReference>
<dbReference type="Pfam" id="PF00339">
    <property type="entry name" value="Arrestin_N"/>
    <property type="match status" value="1"/>
</dbReference>